<reference evidence="2" key="1">
    <citation type="submission" date="2018-05" db="EMBL/GenBank/DDBJ databases">
        <authorList>
            <person name="Lanie J.A."/>
            <person name="Ng W.-L."/>
            <person name="Kazmierczak K.M."/>
            <person name="Andrzejewski T.M."/>
            <person name="Davidsen T.M."/>
            <person name="Wayne K.J."/>
            <person name="Tettelin H."/>
            <person name="Glass J.I."/>
            <person name="Rusch D."/>
            <person name="Podicherti R."/>
            <person name="Tsui H.-C.T."/>
            <person name="Winkler M.E."/>
        </authorList>
    </citation>
    <scope>NUCLEOTIDE SEQUENCE</scope>
</reference>
<evidence type="ECO:0000256" key="1">
    <source>
        <dbReference type="SAM" id="Phobius"/>
    </source>
</evidence>
<protein>
    <submittedName>
        <fullName evidence="2">Uncharacterized protein</fullName>
    </submittedName>
</protein>
<keyword evidence="1" id="KW-0472">Membrane</keyword>
<keyword evidence="1" id="KW-1133">Transmembrane helix</keyword>
<gene>
    <name evidence="2" type="ORF">METZ01_LOCUS414313</name>
</gene>
<evidence type="ECO:0000313" key="2">
    <source>
        <dbReference type="EMBL" id="SVD61459.1"/>
    </source>
</evidence>
<dbReference type="EMBL" id="UINC01161968">
    <property type="protein sequence ID" value="SVD61459.1"/>
    <property type="molecule type" value="Genomic_DNA"/>
</dbReference>
<accession>A0A382WS60</accession>
<dbReference type="AlphaFoldDB" id="A0A382WS60"/>
<keyword evidence="1" id="KW-0812">Transmembrane</keyword>
<name>A0A382WS60_9ZZZZ</name>
<proteinExistence type="predicted"/>
<feature type="non-terminal residue" evidence="2">
    <location>
        <position position="27"/>
    </location>
</feature>
<feature type="transmembrane region" description="Helical" evidence="1">
    <location>
        <begin position="5"/>
        <end position="22"/>
    </location>
</feature>
<sequence length="27" mass="3338">MRKKIVVWCGADFTHFCMLYYLQKKLD</sequence>
<organism evidence="2">
    <name type="scientific">marine metagenome</name>
    <dbReference type="NCBI Taxonomy" id="408172"/>
    <lineage>
        <taxon>unclassified sequences</taxon>
        <taxon>metagenomes</taxon>
        <taxon>ecological metagenomes</taxon>
    </lineage>
</organism>